<protein>
    <submittedName>
        <fullName evidence="1">Uncharacterized protein</fullName>
    </submittedName>
</protein>
<gene>
    <name evidence="1" type="ORF">QFC20_006721</name>
</gene>
<dbReference type="EMBL" id="JASBWS010000128">
    <property type="protein sequence ID" value="KAJ9095152.1"/>
    <property type="molecule type" value="Genomic_DNA"/>
</dbReference>
<reference evidence="1" key="1">
    <citation type="submission" date="2023-04" db="EMBL/GenBank/DDBJ databases">
        <title>Draft Genome sequencing of Naganishia species isolated from polar environments using Oxford Nanopore Technology.</title>
        <authorList>
            <person name="Leo P."/>
            <person name="Venkateswaran K."/>
        </authorList>
    </citation>
    <scope>NUCLEOTIDE SEQUENCE</scope>
    <source>
        <strain evidence="1">MNA-CCFEE 5262</strain>
    </source>
</reference>
<keyword evidence="2" id="KW-1185">Reference proteome</keyword>
<accession>A0ACC2V782</accession>
<comment type="caution">
    <text evidence="1">The sequence shown here is derived from an EMBL/GenBank/DDBJ whole genome shotgun (WGS) entry which is preliminary data.</text>
</comment>
<sequence>MTSQSSVTEPQAAAEPTSNQVKRSAPGEVKPAEWEPLWKKPKLSVTFKDGEDTKMDNGTPGHESGNGVDANGENHDAESGDQFARVVFCLDNAVEIAQSLQPGYQVITRTSKTTDGRYVCATRELEHNHHRLDFKNSNRKPQYGKMATGERQNMMENKRKVEKMTRCMVAGEIATFTIGQYVTFVRWTRR</sequence>
<evidence type="ECO:0000313" key="2">
    <source>
        <dbReference type="Proteomes" id="UP001230649"/>
    </source>
</evidence>
<name>A0ACC2V782_9TREE</name>
<dbReference type="Proteomes" id="UP001230649">
    <property type="component" value="Unassembled WGS sequence"/>
</dbReference>
<evidence type="ECO:0000313" key="1">
    <source>
        <dbReference type="EMBL" id="KAJ9095152.1"/>
    </source>
</evidence>
<proteinExistence type="predicted"/>
<organism evidence="1 2">
    <name type="scientific">Naganishia adeliensis</name>
    <dbReference type="NCBI Taxonomy" id="92952"/>
    <lineage>
        <taxon>Eukaryota</taxon>
        <taxon>Fungi</taxon>
        <taxon>Dikarya</taxon>
        <taxon>Basidiomycota</taxon>
        <taxon>Agaricomycotina</taxon>
        <taxon>Tremellomycetes</taxon>
        <taxon>Filobasidiales</taxon>
        <taxon>Filobasidiaceae</taxon>
        <taxon>Naganishia</taxon>
    </lineage>
</organism>